<organism evidence="2 3">
    <name type="scientific">Lysinibacillus fusiformis</name>
    <dbReference type="NCBI Taxonomy" id="28031"/>
    <lineage>
        <taxon>Bacteria</taxon>
        <taxon>Bacillati</taxon>
        <taxon>Bacillota</taxon>
        <taxon>Bacilli</taxon>
        <taxon>Bacillales</taxon>
        <taxon>Bacillaceae</taxon>
        <taxon>Lysinibacillus</taxon>
    </lineage>
</organism>
<evidence type="ECO:0000313" key="3">
    <source>
        <dbReference type="Proteomes" id="UP000199410"/>
    </source>
</evidence>
<keyword evidence="1" id="KW-0812">Transmembrane</keyword>
<dbReference type="EMBL" id="FOEL01000009">
    <property type="protein sequence ID" value="SEQ94938.1"/>
    <property type="molecule type" value="Genomic_DNA"/>
</dbReference>
<evidence type="ECO:0000256" key="1">
    <source>
        <dbReference type="SAM" id="Phobius"/>
    </source>
</evidence>
<comment type="caution">
    <text evidence="2">The sequence shown here is derived from an EMBL/GenBank/DDBJ whole genome shotgun (WGS) entry which is preliminary data.</text>
</comment>
<dbReference type="AlphaFoldDB" id="A0A1H9K7B4"/>
<name>A0A1H9K7B4_9BACI</name>
<keyword evidence="1" id="KW-0472">Membrane</keyword>
<feature type="transmembrane region" description="Helical" evidence="1">
    <location>
        <begin position="30"/>
        <end position="47"/>
    </location>
</feature>
<keyword evidence="1" id="KW-1133">Transmembrane helix</keyword>
<proteinExistence type="predicted"/>
<accession>A0A1H9K7B4</accession>
<protein>
    <submittedName>
        <fullName evidence="2">Uncharacterized protein</fullName>
    </submittedName>
</protein>
<dbReference type="RefSeq" id="WP_008180975.1">
    <property type="nucleotide sequence ID" value="NZ_BJOM01000007.1"/>
</dbReference>
<dbReference type="GeneID" id="62345798"/>
<reference evidence="2 3" key="1">
    <citation type="submission" date="2016-10" db="EMBL/GenBank/DDBJ databases">
        <authorList>
            <person name="Varghese N."/>
            <person name="Submissions S."/>
        </authorList>
    </citation>
    <scope>NUCLEOTIDE SEQUENCE [LARGE SCALE GENOMIC DNA]</scope>
    <source>
        <strain evidence="2 3">TC-13</strain>
    </source>
</reference>
<dbReference type="Proteomes" id="UP000199410">
    <property type="component" value="Unassembled WGS sequence"/>
</dbReference>
<evidence type="ECO:0000313" key="2">
    <source>
        <dbReference type="EMBL" id="SEQ94938.1"/>
    </source>
</evidence>
<sequence>MKELGEFKLTILPMVVLLLLTILWKLTESVGAGIILILFWMSWRQFIRKII</sequence>
<gene>
    <name evidence="2" type="ORF">SAMN02787113_02683</name>
</gene>